<dbReference type="InterPro" id="IPR007848">
    <property type="entry name" value="Small_mtfrase_dom"/>
</dbReference>
<dbReference type="Proteomes" id="UP000199398">
    <property type="component" value="Unassembled WGS sequence"/>
</dbReference>
<evidence type="ECO:0000256" key="1">
    <source>
        <dbReference type="ARBA" id="ARBA00006149"/>
    </source>
</evidence>
<keyword evidence="3 7" id="KW-0808">Transferase</keyword>
<dbReference type="GO" id="GO:0035657">
    <property type="term" value="C:eRF1 methyltransferase complex"/>
    <property type="evidence" value="ECO:0007669"/>
    <property type="project" value="TreeGrafter"/>
</dbReference>
<dbReference type="PANTHER" id="PTHR45875:SF1">
    <property type="entry name" value="METHYLTRANSFERASE N6AMT1"/>
    <property type="match status" value="1"/>
</dbReference>
<dbReference type="PROSITE" id="PS00092">
    <property type="entry name" value="N6_MTASE"/>
    <property type="match status" value="1"/>
</dbReference>
<reference evidence="7 8" key="1">
    <citation type="submission" date="2016-10" db="EMBL/GenBank/DDBJ databases">
        <authorList>
            <person name="de Groot N.N."/>
        </authorList>
    </citation>
    <scope>NUCLEOTIDE SEQUENCE [LARGE SCALE GENOMIC DNA]</scope>
    <source>
        <strain evidence="7 8">CPCC 201259</strain>
    </source>
</reference>
<keyword evidence="2 7" id="KW-0489">Methyltransferase</keyword>
<evidence type="ECO:0000256" key="2">
    <source>
        <dbReference type="ARBA" id="ARBA00022603"/>
    </source>
</evidence>
<keyword evidence="9" id="KW-1185">Reference proteome</keyword>
<comment type="similarity">
    <text evidence="1">Belongs to the eukaryotic/archaeal PrmC-related family.</text>
</comment>
<dbReference type="RefSeq" id="WP_177242116.1">
    <property type="nucleotide sequence ID" value="NZ_FOUP01000028.1"/>
</dbReference>
<dbReference type="InterPro" id="IPR004557">
    <property type="entry name" value="PrmC-related"/>
</dbReference>
<reference evidence="6 9" key="2">
    <citation type="submission" date="2018-10" db="EMBL/GenBank/DDBJ databases">
        <title>Sequencing the genomes of 1000 actinobacteria strains.</title>
        <authorList>
            <person name="Klenk H.-P."/>
        </authorList>
    </citation>
    <scope>NUCLEOTIDE SEQUENCE [LARGE SCALE GENOMIC DNA]</scope>
    <source>
        <strain evidence="6 9">DSM 45119</strain>
    </source>
</reference>
<accession>A0A1I5KRS4</accession>
<name>A0A1I5KRS4_9PSEU</name>
<dbReference type="InterPro" id="IPR029063">
    <property type="entry name" value="SAM-dependent_MTases_sf"/>
</dbReference>
<keyword evidence="4" id="KW-0949">S-adenosyl-L-methionine</keyword>
<evidence type="ECO:0000256" key="3">
    <source>
        <dbReference type="ARBA" id="ARBA00022679"/>
    </source>
</evidence>
<evidence type="ECO:0000256" key="4">
    <source>
        <dbReference type="ARBA" id="ARBA00022691"/>
    </source>
</evidence>
<dbReference type="GO" id="GO:0008757">
    <property type="term" value="F:S-adenosylmethionine-dependent methyltransferase activity"/>
    <property type="evidence" value="ECO:0007669"/>
    <property type="project" value="TreeGrafter"/>
</dbReference>
<dbReference type="InterPro" id="IPR052190">
    <property type="entry name" value="Euk-Arch_PrmC-MTase"/>
</dbReference>
<dbReference type="Proteomes" id="UP000270697">
    <property type="component" value="Unassembled WGS sequence"/>
</dbReference>
<dbReference type="EMBL" id="FOUP01000028">
    <property type="protein sequence ID" value="SFO87784.1"/>
    <property type="molecule type" value="Genomic_DNA"/>
</dbReference>
<proteinExistence type="inferred from homology"/>
<sequence>MHLVRPPGVYRAADDTSLLAGVMRRGGYARGRRVLDLGCGTGALALAAARAGAASVTAVDLSIRSIAATWLNARAHRASVVVRRGDLFEPVRGQVFDLVLANPPYVPAPTPALPRHRIARCWDAGVDGRQVLDRICAGAVRALTRDGTVLIVQSEVCDESATVARMREAGLRAQVIERSIVPFGPVMRARAALLEGRELVEPGRREEELVVVEARRA</sequence>
<evidence type="ECO:0000313" key="9">
    <source>
        <dbReference type="Proteomes" id="UP000270697"/>
    </source>
</evidence>
<dbReference type="GO" id="GO:0008276">
    <property type="term" value="F:protein methyltransferase activity"/>
    <property type="evidence" value="ECO:0007669"/>
    <property type="project" value="TreeGrafter"/>
</dbReference>
<dbReference type="GO" id="GO:0032259">
    <property type="term" value="P:methylation"/>
    <property type="evidence" value="ECO:0007669"/>
    <property type="project" value="UniProtKB-KW"/>
</dbReference>
<evidence type="ECO:0000259" key="5">
    <source>
        <dbReference type="Pfam" id="PF05175"/>
    </source>
</evidence>
<dbReference type="GO" id="GO:0003676">
    <property type="term" value="F:nucleic acid binding"/>
    <property type="evidence" value="ECO:0007669"/>
    <property type="project" value="InterPro"/>
</dbReference>
<dbReference type="SUPFAM" id="SSF53335">
    <property type="entry name" value="S-adenosyl-L-methionine-dependent methyltransferases"/>
    <property type="match status" value="1"/>
</dbReference>
<dbReference type="EMBL" id="RBXX01000002">
    <property type="protein sequence ID" value="RKT89145.1"/>
    <property type="molecule type" value="Genomic_DNA"/>
</dbReference>
<dbReference type="PANTHER" id="PTHR45875">
    <property type="entry name" value="METHYLTRANSFERASE N6AMT1"/>
    <property type="match status" value="1"/>
</dbReference>
<dbReference type="STRING" id="455193.SAMN05421805_1282"/>
<dbReference type="Pfam" id="PF05175">
    <property type="entry name" value="MTS"/>
    <property type="match status" value="1"/>
</dbReference>
<evidence type="ECO:0000313" key="7">
    <source>
        <dbReference type="EMBL" id="SFO87784.1"/>
    </source>
</evidence>
<dbReference type="GO" id="GO:0008170">
    <property type="term" value="F:N-methyltransferase activity"/>
    <property type="evidence" value="ECO:0007669"/>
    <property type="project" value="UniProtKB-ARBA"/>
</dbReference>
<dbReference type="InterPro" id="IPR002052">
    <property type="entry name" value="DNA_methylase_N6_adenine_CS"/>
</dbReference>
<feature type="domain" description="Methyltransferase small" evidence="5">
    <location>
        <begin position="15"/>
        <end position="105"/>
    </location>
</feature>
<dbReference type="AlphaFoldDB" id="A0A1I5KRS4"/>
<dbReference type="NCBIfam" id="TIGR00537">
    <property type="entry name" value="hemK_rel_arch"/>
    <property type="match status" value="1"/>
</dbReference>
<evidence type="ECO:0000313" key="8">
    <source>
        <dbReference type="Proteomes" id="UP000199398"/>
    </source>
</evidence>
<dbReference type="Gene3D" id="3.40.50.150">
    <property type="entry name" value="Vaccinia Virus protein VP39"/>
    <property type="match status" value="1"/>
</dbReference>
<protein>
    <submittedName>
        <fullName evidence="7">Release factor glutamine methyltransferase</fullName>
    </submittedName>
</protein>
<gene>
    <name evidence="6" type="ORF">ATL45_7592</name>
    <name evidence="7" type="ORF">SAMN05421805_1282</name>
</gene>
<dbReference type="CDD" id="cd02440">
    <property type="entry name" value="AdoMet_MTases"/>
    <property type="match status" value="1"/>
</dbReference>
<organism evidence="7 8">
    <name type="scientific">Saccharopolyspora antimicrobica</name>
    <dbReference type="NCBI Taxonomy" id="455193"/>
    <lineage>
        <taxon>Bacteria</taxon>
        <taxon>Bacillati</taxon>
        <taxon>Actinomycetota</taxon>
        <taxon>Actinomycetes</taxon>
        <taxon>Pseudonocardiales</taxon>
        <taxon>Pseudonocardiaceae</taxon>
        <taxon>Saccharopolyspora</taxon>
    </lineage>
</organism>
<evidence type="ECO:0000313" key="6">
    <source>
        <dbReference type="EMBL" id="RKT89145.1"/>
    </source>
</evidence>